<comment type="similarity">
    <text evidence="5">Belongs to the ENTREP family.</text>
</comment>
<evidence type="ECO:0000256" key="1">
    <source>
        <dbReference type="ARBA" id="ARBA00004141"/>
    </source>
</evidence>
<dbReference type="PANTHER" id="PTHR17615:SF8">
    <property type="entry name" value="ENDOSOMAL TRANSMEMBRANE EPSIN INTERACTOR 1"/>
    <property type="match status" value="1"/>
</dbReference>
<evidence type="ECO:0000256" key="3">
    <source>
        <dbReference type="ARBA" id="ARBA00022989"/>
    </source>
</evidence>
<feature type="compositionally biased region" description="Low complexity" evidence="6">
    <location>
        <begin position="312"/>
        <end position="325"/>
    </location>
</feature>
<comment type="caution">
    <text evidence="9">The sequence shown here is derived from an EMBL/GenBank/DDBJ whole genome shotgun (WGS) entry which is preliminary data.</text>
</comment>
<evidence type="ECO:0000256" key="4">
    <source>
        <dbReference type="ARBA" id="ARBA00023136"/>
    </source>
</evidence>
<sequence length="520" mass="57045">RAPGAGLLPPRPLLSLGLLQLVLGCCMVALSFGALSLSSAAQVKNACPFWAGSSVILSGIIGLTTWKRPMILLVNLFVLLSVICVLLNLAGFILGCQGAQFVSSVPRCDLVDVGENKICFCCEEFHPTKCTERENALKLYPVKSCSGVHLLLKKVLFALCALNALTTTVCLVAAALRYLQIFATRRSCIDESQISTEEIEEQGHISDPDDFIPPVPPPSYFATFYSFTPRMSRRVLGSDVIPLPHIYGARIKGIEVFCPLDPPPPYEAVVNQISSEQEGTLQVDVEDVVADLEETSGRQASQDCSGEEIPKPSSRASLSPSAASPLPAEEVYRRAFSPLRKRSRSDPVLHCRLPQGPVLSCEAATQTEVKPQVNTVMLRNSLRARALRSRPRSLVDYKSYIDTKLLVARFLEQSSCSMTPDIHELVENIKCVLKSDEEHMAEAITSATFLEQVMAPAQQAVSLRAQVLPFRQHPGLLHLESCGDLSTFTMGEDQLAERRIQRTEHERPHSLIGVVRETVL</sequence>
<feature type="non-terminal residue" evidence="9">
    <location>
        <position position="1"/>
    </location>
</feature>
<dbReference type="InterPro" id="IPR007237">
    <property type="entry name" value="CD20-like"/>
</dbReference>
<proteinExistence type="inferred from homology"/>
<feature type="transmembrane region" description="Helical" evidence="7">
    <location>
        <begin position="47"/>
        <end position="66"/>
    </location>
</feature>
<dbReference type="GO" id="GO:0016020">
    <property type="term" value="C:membrane"/>
    <property type="evidence" value="ECO:0007669"/>
    <property type="project" value="UniProtKB-SubCell"/>
</dbReference>
<reference evidence="9" key="1">
    <citation type="submission" date="2019-09" db="EMBL/GenBank/DDBJ databases">
        <title>Bird 10,000 Genomes (B10K) Project - Family phase.</title>
        <authorList>
            <person name="Zhang G."/>
        </authorList>
    </citation>
    <scope>NUCLEOTIDE SEQUENCE</scope>
    <source>
        <strain evidence="9">B10K-DU-001-08</strain>
        <tissue evidence="9">Muscle</tissue>
    </source>
</reference>
<dbReference type="PANTHER" id="PTHR17615">
    <property type="entry name" value="PROTEIN FAM189A"/>
    <property type="match status" value="1"/>
</dbReference>
<evidence type="ECO:0000256" key="6">
    <source>
        <dbReference type="SAM" id="MobiDB-lite"/>
    </source>
</evidence>
<feature type="transmembrane region" description="Helical" evidence="7">
    <location>
        <begin position="156"/>
        <end position="179"/>
    </location>
</feature>
<dbReference type="Proteomes" id="UP000613066">
    <property type="component" value="Unassembled WGS sequence"/>
</dbReference>
<name>A0A851PB59_9GALL</name>
<feature type="region of interest" description="Disordered" evidence="6">
    <location>
        <begin position="294"/>
        <end position="325"/>
    </location>
</feature>
<protein>
    <submittedName>
        <fullName evidence="9">F1892 protein</fullName>
    </submittedName>
</protein>
<evidence type="ECO:0000313" key="10">
    <source>
        <dbReference type="Proteomes" id="UP000613066"/>
    </source>
</evidence>
<organism evidence="9 10">
    <name type="scientific">Penelope pileata</name>
    <dbReference type="NCBI Taxonomy" id="1118817"/>
    <lineage>
        <taxon>Eukaryota</taxon>
        <taxon>Metazoa</taxon>
        <taxon>Chordata</taxon>
        <taxon>Craniata</taxon>
        <taxon>Vertebrata</taxon>
        <taxon>Euteleostomi</taxon>
        <taxon>Archelosauria</taxon>
        <taxon>Archosauria</taxon>
        <taxon>Dinosauria</taxon>
        <taxon>Saurischia</taxon>
        <taxon>Theropoda</taxon>
        <taxon>Coelurosauria</taxon>
        <taxon>Aves</taxon>
        <taxon>Neognathae</taxon>
        <taxon>Galloanserae</taxon>
        <taxon>Galliformes</taxon>
        <taxon>Cracidae</taxon>
        <taxon>Penelope</taxon>
    </lineage>
</organism>
<gene>
    <name evidence="9" type="primary">Fam189a2</name>
    <name evidence="9" type="ORF">PENPIL_R01092</name>
</gene>
<keyword evidence="8" id="KW-0732">Signal</keyword>
<evidence type="ECO:0000313" key="9">
    <source>
        <dbReference type="EMBL" id="NXC48302.1"/>
    </source>
</evidence>
<feature type="chain" id="PRO_5032842423" evidence="8">
    <location>
        <begin position="25"/>
        <end position="520"/>
    </location>
</feature>
<accession>A0A851PB59</accession>
<feature type="signal peptide" evidence="8">
    <location>
        <begin position="1"/>
        <end position="24"/>
    </location>
</feature>
<dbReference type="OrthoDB" id="9945596at2759"/>
<feature type="non-terminal residue" evidence="9">
    <location>
        <position position="520"/>
    </location>
</feature>
<evidence type="ECO:0000256" key="7">
    <source>
        <dbReference type="SAM" id="Phobius"/>
    </source>
</evidence>
<feature type="transmembrane region" description="Helical" evidence="7">
    <location>
        <begin position="72"/>
        <end position="94"/>
    </location>
</feature>
<dbReference type="InterPro" id="IPR030431">
    <property type="entry name" value="ENTREP1-3"/>
</dbReference>
<evidence type="ECO:0000256" key="2">
    <source>
        <dbReference type="ARBA" id="ARBA00022692"/>
    </source>
</evidence>
<keyword evidence="4 7" id="KW-0472">Membrane</keyword>
<dbReference type="Pfam" id="PF04103">
    <property type="entry name" value="CD20"/>
    <property type="match status" value="1"/>
</dbReference>
<dbReference type="EMBL" id="WBMW01004929">
    <property type="protein sequence ID" value="NXC48302.1"/>
    <property type="molecule type" value="Genomic_DNA"/>
</dbReference>
<keyword evidence="10" id="KW-1185">Reference proteome</keyword>
<evidence type="ECO:0000256" key="8">
    <source>
        <dbReference type="SAM" id="SignalP"/>
    </source>
</evidence>
<keyword evidence="2 7" id="KW-0812">Transmembrane</keyword>
<feature type="transmembrane region" description="Helical" evidence="7">
    <location>
        <begin position="13"/>
        <end position="35"/>
    </location>
</feature>
<keyword evidence="3 7" id="KW-1133">Transmembrane helix</keyword>
<comment type="subcellular location">
    <subcellularLocation>
        <location evidence="1">Membrane</location>
        <topology evidence="1">Multi-pass membrane protein</topology>
    </subcellularLocation>
</comment>
<dbReference type="AlphaFoldDB" id="A0A851PB59"/>
<evidence type="ECO:0000256" key="5">
    <source>
        <dbReference type="ARBA" id="ARBA00034309"/>
    </source>
</evidence>